<evidence type="ECO:0000313" key="1">
    <source>
        <dbReference type="EMBL" id="KKR71826.1"/>
    </source>
</evidence>
<reference evidence="1 2" key="1">
    <citation type="journal article" date="2015" name="Nature">
        <title>rRNA introns, odd ribosomes, and small enigmatic genomes across a large radiation of phyla.</title>
        <authorList>
            <person name="Brown C.T."/>
            <person name="Hug L.A."/>
            <person name="Thomas B.C."/>
            <person name="Sharon I."/>
            <person name="Castelle C.J."/>
            <person name="Singh A."/>
            <person name="Wilkins M.J."/>
            <person name="Williams K.H."/>
            <person name="Banfield J.F."/>
        </authorList>
    </citation>
    <scope>NUCLEOTIDE SEQUENCE [LARGE SCALE GENOMIC DNA]</scope>
</reference>
<dbReference type="AlphaFoldDB" id="A0A0G0TAJ3"/>
<gene>
    <name evidence="1" type="ORF">UU16_C0052G0003</name>
</gene>
<dbReference type="Proteomes" id="UP000034013">
    <property type="component" value="Unassembled WGS sequence"/>
</dbReference>
<dbReference type="Gene3D" id="2.40.30.10">
    <property type="entry name" value="Translation factors"/>
    <property type="match status" value="1"/>
</dbReference>
<proteinExistence type="predicted"/>
<comment type="caution">
    <text evidence="1">The sequence shown here is derived from an EMBL/GenBank/DDBJ whole genome shotgun (WGS) entry which is preliminary data.</text>
</comment>
<organism evidence="1 2">
    <name type="scientific">Candidatus Woesebacteria bacterium GW2011_GWA2_40_7</name>
    <dbReference type="NCBI Taxonomy" id="1618562"/>
    <lineage>
        <taxon>Bacteria</taxon>
        <taxon>Candidatus Woeseibacteriota</taxon>
    </lineage>
</organism>
<evidence type="ECO:0000313" key="2">
    <source>
        <dbReference type="Proteomes" id="UP000034013"/>
    </source>
</evidence>
<sequence>MEVTTKKIFTAKISSIKNLAPDIKEFIFKIDEPFTFISGQYVWVEIGSERRAFSRLPPRQLGYCRTQGEGLNPQNFTENYGIRSKQSKNLFGQ</sequence>
<dbReference type="SUPFAM" id="SSF63380">
    <property type="entry name" value="Riboflavin synthase domain-like"/>
    <property type="match status" value="1"/>
</dbReference>
<protein>
    <submittedName>
        <fullName evidence="1">Uncharacterized protein</fullName>
    </submittedName>
</protein>
<accession>A0A0G0TAJ3</accession>
<name>A0A0G0TAJ3_9BACT</name>
<dbReference type="EMBL" id="LBZO01000052">
    <property type="protein sequence ID" value="KKR71826.1"/>
    <property type="molecule type" value="Genomic_DNA"/>
</dbReference>
<dbReference type="InterPro" id="IPR017938">
    <property type="entry name" value="Riboflavin_synthase-like_b-brl"/>
</dbReference>